<evidence type="ECO:0000313" key="3">
    <source>
        <dbReference type="Proteomes" id="UP001218071"/>
    </source>
</evidence>
<keyword evidence="3" id="KW-1185">Reference proteome</keyword>
<keyword evidence="1" id="KW-0812">Transmembrane</keyword>
<feature type="transmembrane region" description="Helical" evidence="1">
    <location>
        <begin position="16"/>
        <end position="34"/>
    </location>
</feature>
<feature type="transmembrane region" description="Helical" evidence="1">
    <location>
        <begin position="224"/>
        <end position="247"/>
    </location>
</feature>
<accession>A0ABY7UNX4</accession>
<feature type="transmembrane region" description="Helical" evidence="1">
    <location>
        <begin position="254"/>
        <end position="272"/>
    </location>
</feature>
<sequence>MNPAALLRHQFTASSLWRLLYMLPAGAMLTAAVVSRRDNVFVQLFGPAMLTLFLFGVVLPEESVFTAYGIPRQRALRAVGWVAVPVVLVSAAVGLSGRPDWIGVLGALGAAVVGCALGARYLPQAEPAETKSSRAGELGDRSLLYEVIWSPHLLWAVVIACALNLTYYLTSFIEQVEFRTFVAGLPLLIWYCAHASVTADSPGPQHAAAYGIPRKTWVANTVGAAAASVLIFLALACVVNLVVAGALDLPRLPLIAILVAAVGAFAVIIGGAGSRIRFGTPAILCAFLMYFVMSDLLDIRGEPNGRLAVASLVIAAVILAFGVVLLALYAAGKLDPKPNEGAFIGT</sequence>
<feature type="transmembrane region" description="Helical" evidence="1">
    <location>
        <begin position="278"/>
        <end position="297"/>
    </location>
</feature>
<feature type="transmembrane region" description="Helical" evidence="1">
    <location>
        <begin position="143"/>
        <end position="169"/>
    </location>
</feature>
<dbReference type="Proteomes" id="UP001218071">
    <property type="component" value="Chromosome"/>
</dbReference>
<feature type="transmembrane region" description="Helical" evidence="1">
    <location>
        <begin position="40"/>
        <end position="58"/>
    </location>
</feature>
<feature type="transmembrane region" description="Helical" evidence="1">
    <location>
        <begin position="309"/>
        <end position="331"/>
    </location>
</feature>
<organism evidence="2 3">
    <name type="scientific">Corynebacterium jeddahense</name>
    <dbReference type="NCBI Taxonomy" id="1414719"/>
    <lineage>
        <taxon>Bacteria</taxon>
        <taxon>Bacillati</taxon>
        <taxon>Actinomycetota</taxon>
        <taxon>Actinomycetes</taxon>
        <taxon>Mycobacteriales</taxon>
        <taxon>Corynebacteriaceae</taxon>
        <taxon>Corynebacterium</taxon>
    </lineage>
</organism>
<feature type="transmembrane region" description="Helical" evidence="1">
    <location>
        <begin position="78"/>
        <end position="95"/>
    </location>
</feature>
<reference evidence="2 3" key="1">
    <citation type="submission" date="2020-10" db="EMBL/GenBank/DDBJ databases">
        <title>Complete genome sequence of Corynebacterium jeddahense DSM 45997, type strain of Corynebacterium jeddahense.</title>
        <authorList>
            <person name="Busche T."/>
            <person name="Kalinowski J."/>
            <person name="Ruckert C."/>
        </authorList>
    </citation>
    <scope>NUCLEOTIDE SEQUENCE [LARGE SCALE GENOMIC DNA]</scope>
    <source>
        <strain evidence="2 3">DSM 45997</strain>
    </source>
</reference>
<feature type="transmembrane region" description="Helical" evidence="1">
    <location>
        <begin position="101"/>
        <end position="122"/>
    </location>
</feature>
<keyword evidence="1" id="KW-0472">Membrane</keyword>
<name>A0ABY7UNX4_9CORY</name>
<evidence type="ECO:0000313" key="2">
    <source>
        <dbReference type="EMBL" id="WCZ39871.1"/>
    </source>
</evidence>
<protein>
    <recommendedName>
        <fullName evidence="4">ABC transporter permease</fullName>
    </recommendedName>
</protein>
<evidence type="ECO:0000256" key="1">
    <source>
        <dbReference type="SAM" id="Phobius"/>
    </source>
</evidence>
<dbReference type="RefSeq" id="WP_042410544.1">
    <property type="nucleotide sequence ID" value="NZ_CBYN010000212.1"/>
</dbReference>
<proteinExistence type="predicted"/>
<dbReference type="EMBL" id="CP063194">
    <property type="protein sequence ID" value="WCZ39871.1"/>
    <property type="molecule type" value="Genomic_DNA"/>
</dbReference>
<keyword evidence="1" id="KW-1133">Transmembrane helix</keyword>
<gene>
    <name evidence="2" type="ORF">CJEDD_11525</name>
</gene>
<evidence type="ECO:0008006" key="4">
    <source>
        <dbReference type="Google" id="ProtNLM"/>
    </source>
</evidence>